<dbReference type="SUPFAM" id="SSF52540">
    <property type="entry name" value="P-loop containing nucleoside triphosphate hydrolases"/>
    <property type="match status" value="1"/>
</dbReference>
<proteinExistence type="predicted"/>
<dbReference type="AlphaFoldDB" id="A0A7W7WE74"/>
<comment type="caution">
    <text evidence="7">The sequence shown here is derived from an EMBL/GenBank/DDBJ whole genome shotgun (WGS) entry which is preliminary data.</text>
</comment>
<evidence type="ECO:0000256" key="4">
    <source>
        <dbReference type="ARBA" id="ARBA00022840"/>
    </source>
</evidence>
<dbReference type="EMBL" id="JACHJU010000006">
    <property type="protein sequence ID" value="MBB4943861.1"/>
    <property type="molecule type" value="Genomic_DNA"/>
</dbReference>
<dbReference type="Gene3D" id="3.40.50.300">
    <property type="entry name" value="P-loop containing nucleotide triphosphate hydrolases"/>
    <property type="match status" value="1"/>
</dbReference>
<gene>
    <name evidence="7" type="ORF">FHR32_008262</name>
</gene>
<sequence>MNTPVRRLSLGQRMRGEITAALLHSPAVLVLDEPTIGLDVVSKAAMREFLRRLNADHGTLAFDGTLDALRATVPGETSIEDVVARLYAG</sequence>
<keyword evidence="3" id="KW-0547">Nucleotide-binding</keyword>
<dbReference type="Proteomes" id="UP000534286">
    <property type="component" value="Unassembled WGS sequence"/>
</dbReference>
<comment type="subcellular location">
    <subcellularLocation>
        <location evidence="1">Cell membrane</location>
        <topology evidence="1">Peripheral membrane protein</topology>
    </subcellularLocation>
</comment>
<keyword evidence="4" id="KW-0067">ATP-binding</keyword>
<evidence type="ECO:0000259" key="6">
    <source>
        <dbReference type="Pfam" id="PF00005"/>
    </source>
</evidence>
<feature type="domain" description="ABC transporter" evidence="6">
    <location>
        <begin position="4"/>
        <end position="35"/>
    </location>
</feature>
<evidence type="ECO:0000256" key="5">
    <source>
        <dbReference type="ARBA" id="ARBA00023251"/>
    </source>
</evidence>
<dbReference type="PANTHER" id="PTHR42711">
    <property type="entry name" value="ABC TRANSPORTER ATP-BINDING PROTEIN"/>
    <property type="match status" value="1"/>
</dbReference>
<dbReference type="GO" id="GO:0016887">
    <property type="term" value="F:ATP hydrolysis activity"/>
    <property type="evidence" value="ECO:0007669"/>
    <property type="project" value="InterPro"/>
</dbReference>
<protein>
    <submittedName>
        <fullName evidence="7">ABC-type multidrug transport system ATPase subunit</fullName>
    </submittedName>
</protein>
<organism evidence="7 8">
    <name type="scientific">Streptosporangium album</name>
    <dbReference type="NCBI Taxonomy" id="47479"/>
    <lineage>
        <taxon>Bacteria</taxon>
        <taxon>Bacillati</taxon>
        <taxon>Actinomycetota</taxon>
        <taxon>Actinomycetes</taxon>
        <taxon>Streptosporangiales</taxon>
        <taxon>Streptosporangiaceae</taxon>
        <taxon>Streptosporangium</taxon>
    </lineage>
</organism>
<evidence type="ECO:0000256" key="2">
    <source>
        <dbReference type="ARBA" id="ARBA00022448"/>
    </source>
</evidence>
<evidence type="ECO:0000313" key="7">
    <source>
        <dbReference type="EMBL" id="MBB4943861.1"/>
    </source>
</evidence>
<evidence type="ECO:0000256" key="3">
    <source>
        <dbReference type="ARBA" id="ARBA00022741"/>
    </source>
</evidence>
<dbReference type="GO" id="GO:0046677">
    <property type="term" value="P:response to antibiotic"/>
    <property type="evidence" value="ECO:0007669"/>
    <property type="project" value="UniProtKB-KW"/>
</dbReference>
<dbReference type="InterPro" id="IPR003439">
    <property type="entry name" value="ABC_transporter-like_ATP-bd"/>
</dbReference>
<keyword evidence="2" id="KW-0813">Transport</keyword>
<keyword evidence="5" id="KW-0046">Antibiotic resistance</keyword>
<dbReference type="GO" id="GO:0005886">
    <property type="term" value="C:plasma membrane"/>
    <property type="evidence" value="ECO:0007669"/>
    <property type="project" value="UniProtKB-SubCell"/>
</dbReference>
<dbReference type="PANTHER" id="PTHR42711:SF1">
    <property type="entry name" value="ABC-TRANSPORT PROTEIN, ATP-BINDING COMPONENT"/>
    <property type="match status" value="1"/>
</dbReference>
<keyword evidence="8" id="KW-1185">Reference proteome</keyword>
<evidence type="ECO:0000313" key="8">
    <source>
        <dbReference type="Proteomes" id="UP000534286"/>
    </source>
</evidence>
<evidence type="ECO:0000256" key="1">
    <source>
        <dbReference type="ARBA" id="ARBA00004202"/>
    </source>
</evidence>
<reference evidence="7 8" key="1">
    <citation type="submission" date="2020-08" db="EMBL/GenBank/DDBJ databases">
        <title>Sequencing the genomes of 1000 actinobacteria strains.</title>
        <authorList>
            <person name="Klenk H.-P."/>
        </authorList>
    </citation>
    <scope>NUCLEOTIDE SEQUENCE [LARGE SCALE GENOMIC DNA]</scope>
    <source>
        <strain evidence="7 8">DSM 43023</strain>
    </source>
</reference>
<name>A0A7W7WE74_9ACTN</name>
<dbReference type="Pfam" id="PF00005">
    <property type="entry name" value="ABC_tran"/>
    <property type="match status" value="1"/>
</dbReference>
<dbReference type="InterPro" id="IPR027417">
    <property type="entry name" value="P-loop_NTPase"/>
</dbReference>
<accession>A0A7W7WE74</accession>
<dbReference type="InterPro" id="IPR050763">
    <property type="entry name" value="ABC_transporter_ATP-binding"/>
</dbReference>
<dbReference type="GO" id="GO:0005524">
    <property type="term" value="F:ATP binding"/>
    <property type="evidence" value="ECO:0007669"/>
    <property type="project" value="UniProtKB-KW"/>
</dbReference>